<proteinExistence type="predicted"/>
<dbReference type="RefSeq" id="WP_315604743.1">
    <property type="nucleotide sequence ID" value="NZ_CP130318.1"/>
</dbReference>
<sequence>MVNVLVELDAGFKAELTEAIDTMLSRGFPKEAIRVELETDGTLAVE</sequence>
<accession>A0AA96LG94</accession>
<dbReference type="KEGG" id="paun:MJA45_25680"/>
<dbReference type="EMBL" id="CP130318">
    <property type="protein sequence ID" value="WNQ10967.1"/>
    <property type="molecule type" value="Genomic_DNA"/>
</dbReference>
<keyword evidence="2" id="KW-1185">Reference proteome</keyword>
<protein>
    <submittedName>
        <fullName evidence="1">Uncharacterized protein</fullName>
    </submittedName>
</protein>
<evidence type="ECO:0000313" key="1">
    <source>
        <dbReference type="EMBL" id="WNQ10967.1"/>
    </source>
</evidence>
<name>A0AA96LG94_9BACL</name>
<evidence type="ECO:0000313" key="2">
    <source>
        <dbReference type="Proteomes" id="UP001305702"/>
    </source>
</evidence>
<dbReference type="AlphaFoldDB" id="A0AA96LG94"/>
<reference evidence="1 2" key="1">
    <citation type="submission" date="2022-02" db="EMBL/GenBank/DDBJ databases">
        <title>Paenibacillus sp. MBLB1776 Whole Genome Shotgun Sequencing.</title>
        <authorList>
            <person name="Hwang C.Y."/>
            <person name="Cho E.-S."/>
            <person name="Seo M.-J."/>
        </authorList>
    </citation>
    <scope>NUCLEOTIDE SEQUENCE [LARGE SCALE GENOMIC DNA]</scope>
    <source>
        <strain evidence="1 2">MBLB1776</strain>
    </source>
</reference>
<dbReference type="Proteomes" id="UP001305702">
    <property type="component" value="Chromosome"/>
</dbReference>
<gene>
    <name evidence="1" type="ORF">MJA45_25680</name>
</gene>
<organism evidence="1 2">
    <name type="scientific">Paenibacillus aurantius</name>
    <dbReference type="NCBI Taxonomy" id="2918900"/>
    <lineage>
        <taxon>Bacteria</taxon>
        <taxon>Bacillati</taxon>
        <taxon>Bacillota</taxon>
        <taxon>Bacilli</taxon>
        <taxon>Bacillales</taxon>
        <taxon>Paenibacillaceae</taxon>
        <taxon>Paenibacillus</taxon>
    </lineage>
</organism>